<feature type="transmembrane region" description="Helical" evidence="1">
    <location>
        <begin position="534"/>
        <end position="553"/>
    </location>
</feature>
<dbReference type="InterPro" id="IPR018746">
    <property type="entry name" value="DUF2298"/>
</dbReference>
<feature type="transmembrane region" description="Helical" evidence="1">
    <location>
        <begin position="353"/>
        <end position="368"/>
    </location>
</feature>
<organism evidence="2 3">
    <name type="scientific">Candidatus Roizmanbacteria bacterium RIFCSPLOWO2_01_FULL_38_11</name>
    <dbReference type="NCBI Taxonomy" id="1802060"/>
    <lineage>
        <taxon>Bacteria</taxon>
        <taxon>Candidatus Roizmaniibacteriota</taxon>
    </lineage>
</organism>
<reference evidence="2 3" key="1">
    <citation type="journal article" date="2016" name="Nat. Commun.">
        <title>Thousands of microbial genomes shed light on interconnected biogeochemical processes in an aquifer system.</title>
        <authorList>
            <person name="Anantharaman K."/>
            <person name="Brown C.T."/>
            <person name="Hug L.A."/>
            <person name="Sharon I."/>
            <person name="Castelle C.J."/>
            <person name="Probst A.J."/>
            <person name="Thomas B.C."/>
            <person name="Singh A."/>
            <person name="Wilkins M.J."/>
            <person name="Karaoz U."/>
            <person name="Brodie E.L."/>
            <person name="Williams K.H."/>
            <person name="Hubbard S.S."/>
            <person name="Banfield J.F."/>
        </authorList>
    </citation>
    <scope>NUCLEOTIDE SEQUENCE [LARGE SCALE GENOMIC DNA]</scope>
</reference>
<feature type="transmembrane region" description="Helical" evidence="1">
    <location>
        <begin position="60"/>
        <end position="80"/>
    </location>
</feature>
<feature type="transmembrane region" description="Helical" evidence="1">
    <location>
        <begin position="329"/>
        <end position="347"/>
    </location>
</feature>
<proteinExistence type="predicted"/>
<feature type="transmembrane region" description="Helical" evidence="1">
    <location>
        <begin position="505"/>
        <end position="522"/>
    </location>
</feature>
<accession>A0A1F7IP42</accession>
<evidence type="ECO:0000313" key="2">
    <source>
        <dbReference type="EMBL" id="OGK45146.1"/>
    </source>
</evidence>
<feature type="transmembrane region" description="Helical" evidence="1">
    <location>
        <begin position="6"/>
        <end position="24"/>
    </location>
</feature>
<sequence length="712" mass="82621">MDLVPFIILWYLVITSIGCIFFPLTRKLFKFFPDQGYAFSKVIGILILSYSIYFLSSIRILAFTQLNLIVLLVIFGLINIKIYLHSKDKKLPINFIIVEEIMFLILLVIWAYIRSHEPSIRGLEKFMDFGFINSAIRTEYFPAKDMWLAGKNINYYYFGHLVGAVITKLSGIQSYISYNLILATLFALGISQAFSLGYNIAYTTFHKSKRLALIMASLTAFIMNFGGNLHTIYSLTNGYQNEHTQPFWELTAKFKFSDMFNIPLVLEKLSLGYWYPNATRFIPLTIHEFPLYSYVVADLHGHVFDIPFVLLTIMILYSYFALHKKVEELYEYIYPIFLGFLISVHYMTNAFDAPIYLLLIFCLSLWKHKFTKKFILENATIVLSFILFSLPFTLNFEPFATGIGVNCSPDFLVKIGKFGPFLFEKGNCQISSWWMLLTLWGFFWFNFIFLLIKTYRQKETLNRSAIFMVILFSFSSLLIIVPEFIYAKDIYPAHFRANTMFKLGYQAFIIMSLGSAFVFSSIKDSLKKDRKFGLLYLFLFIPLFALVAIYPTFAINSYYGSHPNNKVSLNGQAWIAEKYPEYLDISTYFNTYVKGQPVILEAQGDSYTDYNVVSAYTGLPTVAGWWVHEWLWRGSPDVVGKLIPDIQNIYESQDLTLTKDLIQKYHIEYVIIGSNEREKYKNIQESKFEALGKAIYRSQNGKSSIYKISLDR</sequence>
<feature type="transmembrane region" description="Helical" evidence="1">
    <location>
        <begin position="299"/>
        <end position="322"/>
    </location>
</feature>
<feature type="transmembrane region" description="Helical" evidence="1">
    <location>
        <begin position="375"/>
        <end position="394"/>
    </location>
</feature>
<name>A0A1F7IP42_9BACT</name>
<evidence type="ECO:0000256" key="1">
    <source>
        <dbReference type="SAM" id="Phobius"/>
    </source>
</evidence>
<dbReference type="Pfam" id="PF10060">
    <property type="entry name" value="DUF2298"/>
    <property type="match status" value="1"/>
</dbReference>
<feature type="transmembrane region" description="Helical" evidence="1">
    <location>
        <begin position="433"/>
        <end position="452"/>
    </location>
</feature>
<dbReference type="PANTHER" id="PTHR10790">
    <property type="entry name" value="TPR-DOMAIN CONTAINING PROTEIN"/>
    <property type="match status" value="1"/>
</dbReference>
<evidence type="ECO:0000313" key="3">
    <source>
        <dbReference type="Proteomes" id="UP000179072"/>
    </source>
</evidence>
<feature type="transmembrane region" description="Helical" evidence="1">
    <location>
        <begin position="211"/>
        <end position="233"/>
    </location>
</feature>
<keyword evidence="1" id="KW-1133">Transmembrane helix</keyword>
<dbReference type="PANTHER" id="PTHR10790:SF51">
    <property type="entry name" value="TETRATRICOPEPTIDE REPEAT PROTEIN"/>
    <property type="match status" value="1"/>
</dbReference>
<dbReference type="AlphaFoldDB" id="A0A1F7IP42"/>
<protein>
    <recommendedName>
        <fullName evidence="4">YYY membrane protein</fullName>
    </recommendedName>
</protein>
<dbReference type="Proteomes" id="UP000179072">
    <property type="component" value="Unassembled WGS sequence"/>
</dbReference>
<feature type="transmembrane region" description="Helical" evidence="1">
    <location>
        <begin position="36"/>
        <end position="54"/>
    </location>
</feature>
<feature type="transmembrane region" description="Helical" evidence="1">
    <location>
        <begin position="176"/>
        <end position="199"/>
    </location>
</feature>
<dbReference type="EMBL" id="MGAK01000006">
    <property type="protein sequence ID" value="OGK45146.1"/>
    <property type="molecule type" value="Genomic_DNA"/>
</dbReference>
<comment type="caution">
    <text evidence="2">The sequence shown here is derived from an EMBL/GenBank/DDBJ whole genome shotgun (WGS) entry which is preliminary data.</text>
</comment>
<keyword evidence="1" id="KW-0472">Membrane</keyword>
<keyword evidence="1" id="KW-0812">Transmembrane</keyword>
<gene>
    <name evidence="2" type="ORF">A2957_03390</name>
</gene>
<feature type="transmembrane region" description="Helical" evidence="1">
    <location>
        <begin position="464"/>
        <end position="485"/>
    </location>
</feature>
<feature type="transmembrane region" description="Helical" evidence="1">
    <location>
        <begin position="92"/>
        <end position="113"/>
    </location>
</feature>
<evidence type="ECO:0008006" key="4">
    <source>
        <dbReference type="Google" id="ProtNLM"/>
    </source>
</evidence>